<accession>A0ABD1ZYD3</accession>
<reference evidence="2 3" key="1">
    <citation type="journal article" date="2024" name="Ann. Entomol. Soc. Am.">
        <title>Genomic analyses of the southern and eastern yellowjacket wasps (Hymenoptera: Vespidae) reveal evolutionary signatures of social life.</title>
        <authorList>
            <person name="Catto M.A."/>
            <person name="Caine P.B."/>
            <person name="Orr S.E."/>
            <person name="Hunt B.G."/>
            <person name="Goodisman M.A.D."/>
        </authorList>
    </citation>
    <scope>NUCLEOTIDE SEQUENCE [LARGE SCALE GENOMIC DNA]</scope>
    <source>
        <strain evidence="2">233</strain>
        <tissue evidence="2">Head and thorax</tissue>
    </source>
</reference>
<sequence length="205" mass="23623">MRFGSISRCEDETSSSQLVLAVGELVWAGQARITQSFLQKSFSTTTQNDVRLETFELVLLFNLEYQLSRIREYNGVDVFAVVTTSGSQYQEMQKSFRKSTLQAQKVKEVIFSYQSIPWVVFRGHDTHAIVTSADSRLPYAGIPYARITRTGELKRVKDAHLTACRKDSLKNLLANKEEEEEEEKDKQTNKQTNERTNERSNKNRR</sequence>
<feature type="compositionally biased region" description="Basic and acidic residues" evidence="1">
    <location>
        <begin position="184"/>
        <end position="205"/>
    </location>
</feature>
<comment type="caution">
    <text evidence="2">The sequence shown here is derived from an EMBL/GenBank/DDBJ whole genome shotgun (WGS) entry which is preliminary data.</text>
</comment>
<dbReference type="EMBL" id="JAUDFV010000158">
    <property type="protein sequence ID" value="KAL2713385.1"/>
    <property type="molecule type" value="Genomic_DNA"/>
</dbReference>
<proteinExistence type="predicted"/>
<keyword evidence="3" id="KW-1185">Reference proteome</keyword>
<dbReference type="Proteomes" id="UP001607302">
    <property type="component" value="Unassembled WGS sequence"/>
</dbReference>
<evidence type="ECO:0000313" key="3">
    <source>
        <dbReference type="Proteomes" id="UP001607302"/>
    </source>
</evidence>
<evidence type="ECO:0000256" key="1">
    <source>
        <dbReference type="SAM" id="MobiDB-lite"/>
    </source>
</evidence>
<protein>
    <submittedName>
        <fullName evidence="2">Uncharacterized protein</fullName>
    </submittedName>
</protein>
<dbReference type="AlphaFoldDB" id="A0ABD1ZYD3"/>
<evidence type="ECO:0000313" key="2">
    <source>
        <dbReference type="EMBL" id="KAL2713385.1"/>
    </source>
</evidence>
<feature type="region of interest" description="Disordered" evidence="1">
    <location>
        <begin position="170"/>
        <end position="205"/>
    </location>
</feature>
<gene>
    <name evidence="2" type="ORF">V1478_017083</name>
</gene>
<organism evidence="2 3">
    <name type="scientific">Vespula squamosa</name>
    <name type="common">Southern yellow jacket</name>
    <name type="synonym">Wasp</name>
    <dbReference type="NCBI Taxonomy" id="30214"/>
    <lineage>
        <taxon>Eukaryota</taxon>
        <taxon>Metazoa</taxon>
        <taxon>Ecdysozoa</taxon>
        <taxon>Arthropoda</taxon>
        <taxon>Hexapoda</taxon>
        <taxon>Insecta</taxon>
        <taxon>Pterygota</taxon>
        <taxon>Neoptera</taxon>
        <taxon>Endopterygota</taxon>
        <taxon>Hymenoptera</taxon>
        <taxon>Apocrita</taxon>
        <taxon>Aculeata</taxon>
        <taxon>Vespoidea</taxon>
        <taxon>Vespidae</taxon>
        <taxon>Vespinae</taxon>
        <taxon>Vespula</taxon>
    </lineage>
</organism>
<name>A0ABD1ZYD3_VESSQ</name>